<keyword evidence="2" id="KW-0689">Ribosomal protein</keyword>
<dbReference type="PANTHER" id="PTHR13691">
    <property type="entry name" value="RIBOSOMAL PROTEIN L2"/>
    <property type="match status" value="1"/>
</dbReference>
<feature type="domain" description="Large ribosomal subunit protein uL2 RNA-binding" evidence="5">
    <location>
        <begin position="1"/>
        <end position="67"/>
    </location>
</feature>
<evidence type="ECO:0000313" key="7">
    <source>
        <dbReference type="Proteomes" id="UP001186944"/>
    </source>
</evidence>
<dbReference type="PANTHER" id="PTHR13691:SF73">
    <property type="entry name" value="LARGE RIBOSOMAL SUBUNIT PROTEIN UL2M"/>
    <property type="match status" value="1"/>
</dbReference>
<dbReference type="InterPro" id="IPR008991">
    <property type="entry name" value="Translation_prot_SH3-like_sf"/>
</dbReference>
<dbReference type="SUPFAM" id="SSF50104">
    <property type="entry name" value="Translation proteins SH3-like domain"/>
    <property type="match status" value="1"/>
</dbReference>
<evidence type="ECO:0000256" key="3">
    <source>
        <dbReference type="ARBA" id="ARBA00023274"/>
    </source>
</evidence>
<dbReference type="SMART" id="SM01383">
    <property type="entry name" value="Ribosomal_L2"/>
    <property type="match status" value="1"/>
</dbReference>
<evidence type="ECO:0008006" key="8">
    <source>
        <dbReference type="Google" id="ProtNLM"/>
    </source>
</evidence>
<accession>A0AA88XKA5</accession>
<keyword evidence="7" id="KW-1185">Reference proteome</keyword>
<feature type="domain" description="Large ribosomal subunit protein uL2 C-terminal" evidence="4">
    <location>
        <begin position="78"/>
        <end position="196"/>
    </location>
</feature>
<dbReference type="InterPro" id="IPR022669">
    <property type="entry name" value="Ribosomal_uL2_C"/>
</dbReference>
<dbReference type="SMART" id="SM01382">
    <property type="entry name" value="Ribosomal_L2_C"/>
    <property type="match status" value="1"/>
</dbReference>
<protein>
    <recommendedName>
        <fullName evidence="8">Ribosomal protein L2 C-terminal domain-containing protein</fullName>
    </recommendedName>
</protein>
<feature type="non-terminal residue" evidence="6">
    <location>
        <position position="1"/>
    </location>
</feature>
<dbReference type="GO" id="GO:0003723">
    <property type="term" value="F:RNA binding"/>
    <property type="evidence" value="ECO:0007669"/>
    <property type="project" value="TreeGrafter"/>
</dbReference>
<dbReference type="GO" id="GO:0003735">
    <property type="term" value="F:structural constituent of ribosome"/>
    <property type="evidence" value="ECO:0007669"/>
    <property type="project" value="InterPro"/>
</dbReference>
<comment type="similarity">
    <text evidence="1">Belongs to the universal ribosomal protein uL2 family.</text>
</comment>
<dbReference type="Gene3D" id="2.40.50.140">
    <property type="entry name" value="Nucleic acid-binding proteins"/>
    <property type="match status" value="1"/>
</dbReference>
<dbReference type="GO" id="GO:0032543">
    <property type="term" value="P:mitochondrial translation"/>
    <property type="evidence" value="ECO:0007669"/>
    <property type="project" value="TreeGrafter"/>
</dbReference>
<gene>
    <name evidence="6" type="ORF">FSP39_014312</name>
</gene>
<name>A0AA88XKA5_PINIB</name>
<dbReference type="Pfam" id="PF00181">
    <property type="entry name" value="Ribosomal_L2_N"/>
    <property type="match status" value="1"/>
</dbReference>
<dbReference type="Gene3D" id="2.30.30.30">
    <property type="match status" value="1"/>
</dbReference>
<dbReference type="EMBL" id="VSWD01000013">
    <property type="protein sequence ID" value="KAK3084491.1"/>
    <property type="molecule type" value="Genomic_DNA"/>
</dbReference>
<dbReference type="Pfam" id="PF03947">
    <property type="entry name" value="Ribosomal_L2_C"/>
    <property type="match status" value="1"/>
</dbReference>
<dbReference type="InterPro" id="IPR014722">
    <property type="entry name" value="Rib_uL2_dom2"/>
</dbReference>
<evidence type="ECO:0000256" key="1">
    <source>
        <dbReference type="ARBA" id="ARBA00005636"/>
    </source>
</evidence>
<dbReference type="InterPro" id="IPR022666">
    <property type="entry name" value="Ribosomal_uL2_RNA-bd_dom"/>
</dbReference>
<dbReference type="GO" id="GO:0005762">
    <property type="term" value="C:mitochondrial large ribosomal subunit"/>
    <property type="evidence" value="ECO:0007669"/>
    <property type="project" value="TreeGrafter"/>
</dbReference>
<dbReference type="InterPro" id="IPR002171">
    <property type="entry name" value="Ribosomal_uL2"/>
</dbReference>
<organism evidence="6 7">
    <name type="scientific">Pinctada imbricata</name>
    <name type="common">Atlantic pearl-oyster</name>
    <name type="synonym">Pinctada martensii</name>
    <dbReference type="NCBI Taxonomy" id="66713"/>
    <lineage>
        <taxon>Eukaryota</taxon>
        <taxon>Metazoa</taxon>
        <taxon>Spiralia</taxon>
        <taxon>Lophotrochozoa</taxon>
        <taxon>Mollusca</taxon>
        <taxon>Bivalvia</taxon>
        <taxon>Autobranchia</taxon>
        <taxon>Pteriomorphia</taxon>
        <taxon>Pterioida</taxon>
        <taxon>Pterioidea</taxon>
        <taxon>Pteriidae</taxon>
        <taxon>Pinctada</taxon>
    </lineage>
</organism>
<evidence type="ECO:0000259" key="4">
    <source>
        <dbReference type="SMART" id="SM01382"/>
    </source>
</evidence>
<evidence type="ECO:0000256" key="2">
    <source>
        <dbReference type="ARBA" id="ARBA00022980"/>
    </source>
</evidence>
<dbReference type="InterPro" id="IPR012340">
    <property type="entry name" value="NA-bd_OB-fold"/>
</dbReference>
<reference evidence="6" key="1">
    <citation type="submission" date="2019-08" db="EMBL/GenBank/DDBJ databases">
        <title>The improved chromosome-level genome for the pearl oyster Pinctada fucata martensii using PacBio sequencing and Hi-C.</title>
        <authorList>
            <person name="Zheng Z."/>
        </authorList>
    </citation>
    <scope>NUCLEOTIDE SEQUENCE</scope>
    <source>
        <strain evidence="6">ZZ-2019</strain>
        <tissue evidence="6">Adductor muscle</tissue>
    </source>
</reference>
<evidence type="ECO:0000313" key="6">
    <source>
        <dbReference type="EMBL" id="KAK3084491.1"/>
    </source>
</evidence>
<dbReference type="Proteomes" id="UP001186944">
    <property type="component" value="Unassembled WGS sequence"/>
</dbReference>
<dbReference type="SUPFAM" id="SSF50249">
    <property type="entry name" value="Nucleic acid-binding proteins"/>
    <property type="match status" value="1"/>
</dbReference>
<evidence type="ECO:0000259" key="5">
    <source>
        <dbReference type="SMART" id="SM01383"/>
    </source>
</evidence>
<comment type="caution">
    <text evidence="6">The sequence shown here is derived from an EMBL/GenBank/DDBJ whole genome shotgun (WGS) entry which is preliminary data.</text>
</comment>
<keyword evidence="3" id="KW-0687">Ribonucleoprotein</keyword>
<sequence>GGGHKQNYRWVDFVRKQGEDGKSLEERVEKILYDPVRSARLALVASGRQKRYIIATQNVKEGDVVSTSTEIPPVVVSIKEGNAHPLGALPVGAMIHHVEKFPGEGGKYCLAAGASAQLVKKKTDTCIIRLPSKQEVELDRHCIAVIGQVSNSDHQDKHIGSAWRLRWLGFRPRSGLKSRKCGYDGKKIKSSRPAKLVTRIEPEPKVYKMTLDS</sequence>
<dbReference type="AlphaFoldDB" id="A0AA88XKA5"/>
<proteinExistence type="inferred from homology"/>